<feature type="compositionally biased region" description="Pro residues" evidence="1">
    <location>
        <begin position="70"/>
        <end position="81"/>
    </location>
</feature>
<dbReference type="Proteomes" id="UP000092993">
    <property type="component" value="Unassembled WGS sequence"/>
</dbReference>
<protein>
    <submittedName>
        <fullName evidence="2">Uncharacterized protein</fullName>
    </submittedName>
</protein>
<feature type="region of interest" description="Disordered" evidence="1">
    <location>
        <begin position="17"/>
        <end position="124"/>
    </location>
</feature>
<name>A0A1C7LXU4_GRIFR</name>
<evidence type="ECO:0000313" key="2">
    <source>
        <dbReference type="EMBL" id="OBZ69482.1"/>
    </source>
</evidence>
<dbReference type="AlphaFoldDB" id="A0A1C7LXU4"/>
<keyword evidence="3" id="KW-1185">Reference proteome</keyword>
<feature type="compositionally biased region" description="Basic and acidic residues" evidence="1">
    <location>
        <begin position="36"/>
        <end position="48"/>
    </location>
</feature>
<feature type="region of interest" description="Disordered" evidence="1">
    <location>
        <begin position="289"/>
        <end position="309"/>
    </location>
</feature>
<dbReference type="EMBL" id="LUGG01000015">
    <property type="protein sequence ID" value="OBZ69482.1"/>
    <property type="molecule type" value="Genomic_DNA"/>
</dbReference>
<evidence type="ECO:0000256" key="1">
    <source>
        <dbReference type="SAM" id="MobiDB-lite"/>
    </source>
</evidence>
<evidence type="ECO:0000313" key="3">
    <source>
        <dbReference type="Proteomes" id="UP000092993"/>
    </source>
</evidence>
<organism evidence="2 3">
    <name type="scientific">Grifola frondosa</name>
    <name type="common">Maitake</name>
    <name type="synonym">Polyporus frondosus</name>
    <dbReference type="NCBI Taxonomy" id="5627"/>
    <lineage>
        <taxon>Eukaryota</taxon>
        <taxon>Fungi</taxon>
        <taxon>Dikarya</taxon>
        <taxon>Basidiomycota</taxon>
        <taxon>Agaricomycotina</taxon>
        <taxon>Agaricomycetes</taxon>
        <taxon>Polyporales</taxon>
        <taxon>Grifolaceae</taxon>
        <taxon>Grifola</taxon>
    </lineage>
</organism>
<feature type="compositionally biased region" description="Polar residues" evidence="1">
    <location>
        <begin position="100"/>
        <end position="115"/>
    </location>
</feature>
<feature type="compositionally biased region" description="Low complexity" evidence="1">
    <location>
        <begin position="55"/>
        <end position="69"/>
    </location>
</feature>
<dbReference type="OMA" id="EVQTHEE"/>
<sequence>MPAHDDALCAHRAGAPARAILPSHDEADTCPQICQKVEEESERRARAEEEAEQQSTSTDSPPSGSSPTARTPPPTPNPTPAPAAVAAVRDSARERRRGSISVSRFGQAADLSSDTAGHPASLPSRKSSIIVNTGAFYQAQVHNGSADSFASSHHSPTDPLDEEQVTQIEMIAGRQSLGKAVGGMLARRLSLSRSRTRSRDVLGPSAASSVFIGVSVEEATVQAEHDMEQGCDGEARQSEYSPIGEAEVVGLGATVCVGDMLRAEEGRDGKEREKRTSVGASWVEKAREFGRRLKRRSTGAAAQNPNSAA</sequence>
<dbReference type="STRING" id="5627.A0A1C7LXU4"/>
<gene>
    <name evidence="2" type="ORF">A0H81_10103</name>
</gene>
<proteinExistence type="predicted"/>
<comment type="caution">
    <text evidence="2">The sequence shown here is derived from an EMBL/GenBank/DDBJ whole genome shotgun (WGS) entry which is preliminary data.</text>
</comment>
<accession>A0A1C7LXU4</accession>
<reference evidence="2 3" key="1">
    <citation type="submission" date="2016-03" db="EMBL/GenBank/DDBJ databases">
        <title>Whole genome sequencing of Grifola frondosa 9006-11.</title>
        <authorList>
            <person name="Min B."/>
            <person name="Park H."/>
            <person name="Kim J.-G."/>
            <person name="Cho H."/>
            <person name="Oh Y.-L."/>
            <person name="Kong W.-S."/>
            <person name="Choi I.-G."/>
        </authorList>
    </citation>
    <scope>NUCLEOTIDE SEQUENCE [LARGE SCALE GENOMIC DNA]</scope>
    <source>
        <strain evidence="2 3">9006-11</strain>
    </source>
</reference>
<feature type="compositionally biased region" description="Polar residues" evidence="1">
    <location>
        <begin position="300"/>
        <end position="309"/>
    </location>
</feature>
<dbReference type="OrthoDB" id="3191896at2759"/>